<protein>
    <recommendedName>
        <fullName evidence="5">AN1-type domain-containing protein</fullName>
    </recommendedName>
</protein>
<feature type="region of interest" description="Disordered" evidence="4">
    <location>
        <begin position="40"/>
        <end position="59"/>
    </location>
</feature>
<evidence type="ECO:0000259" key="5">
    <source>
        <dbReference type="SMART" id="SM00154"/>
    </source>
</evidence>
<dbReference type="EMBL" id="CP143807">
    <property type="protein sequence ID" value="WVO19640.1"/>
    <property type="molecule type" value="Genomic_DNA"/>
</dbReference>
<proteinExistence type="predicted"/>
<evidence type="ECO:0000313" key="7">
    <source>
        <dbReference type="Proteomes" id="UP001432216"/>
    </source>
</evidence>
<dbReference type="InterPro" id="IPR035896">
    <property type="entry name" value="AN1-like_Znf"/>
</dbReference>
<name>A0ABZ2AM74_9TREE</name>
<feature type="domain" description="AN1-type" evidence="5">
    <location>
        <begin position="60"/>
        <end position="95"/>
    </location>
</feature>
<sequence length="121" mass="13449">MYAIQAICTLITTPNTFLFTMPAKKRCQFRVVYNIPTLNNSDNADPNAKPEMTANPPTQCPSAAMRIAGDCPHCQRVFCSTHRTPEAHNCTGMQACRDAAFQANKEKLEREKTVNSKIAQT</sequence>
<reference evidence="6 7" key="1">
    <citation type="submission" date="2024-01" db="EMBL/GenBank/DDBJ databases">
        <title>Comparative genomics of Cryptococcus and Kwoniella reveals pathogenesis evolution and contrasting modes of karyotype evolution via chromosome fusion or intercentromeric recombination.</title>
        <authorList>
            <person name="Coelho M.A."/>
            <person name="David-Palma M."/>
            <person name="Shea T."/>
            <person name="Bowers K."/>
            <person name="McGinley-Smith S."/>
            <person name="Mohammad A.W."/>
            <person name="Gnirke A."/>
            <person name="Yurkov A.M."/>
            <person name="Nowrousian M."/>
            <person name="Sun S."/>
            <person name="Cuomo C.A."/>
            <person name="Heitman J."/>
        </authorList>
    </citation>
    <scope>NUCLEOTIDE SEQUENCE [LARGE SCALE GENOMIC DNA]</scope>
    <source>
        <strain evidence="6 7">7685027</strain>
    </source>
</reference>
<keyword evidence="3" id="KW-0862">Zinc</keyword>
<dbReference type="Pfam" id="PF01428">
    <property type="entry name" value="zf-AN1"/>
    <property type="match status" value="1"/>
</dbReference>
<dbReference type="Gene3D" id="4.10.1110.10">
    <property type="entry name" value="AN1-like Zinc finger"/>
    <property type="match status" value="1"/>
</dbReference>
<gene>
    <name evidence="6" type="ORF">IAS62_000930</name>
</gene>
<evidence type="ECO:0000256" key="4">
    <source>
        <dbReference type="SAM" id="MobiDB-lite"/>
    </source>
</evidence>
<keyword evidence="7" id="KW-1185">Reference proteome</keyword>
<keyword evidence="2" id="KW-0863">Zinc-finger</keyword>
<accession>A0ABZ2AM74</accession>
<dbReference type="Proteomes" id="UP001432216">
    <property type="component" value="Chromosome 2"/>
</dbReference>
<organism evidence="6 7">
    <name type="scientific">Cryptococcus decagattii</name>
    <dbReference type="NCBI Taxonomy" id="1859122"/>
    <lineage>
        <taxon>Eukaryota</taxon>
        <taxon>Fungi</taxon>
        <taxon>Dikarya</taxon>
        <taxon>Basidiomycota</taxon>
        <taxon>Agaricomycotina</taxon>
        <taxon>Tremellomycetes</taxon>
        <taxon>Tremellales</taxon>
        <taxon>Cryptococcaceae</taxon>
        <taxon>Cryptococcus</taxon>
        <taxon>Cryptococcus gattii species complex</taxon>
    </lineage>
</organism>
<dbReference type="SMART" id="SM00154">
    <property type="entry name" value="ZnF_AN1"/>
    <property type="match status" value="1"/>
</dbReference>
<dbReference type="GeneID" id="89987705"/>
<evidence type="ECO:0000313" key="6">
    <source>
        <dbReference type="EMBL" id="WVO19640.1"/>
    </source>
</evidence>
<evidence type="ECO:0000256" key="2">
    <source>
        <dbReference type="ARBA" id="ARBA00022771"/>
    </source>
</evidence>
<keyword evidence="1" id="KW-0479">Metal-binding</keyword>
<evidence type="ECO:0000256" key="3">
    <source>
        <dbReference type="ARBA" id="ARBA00022833"/>
    </source>
</evidence>
<dbReference type="InterPro" id="IPR000058">
    <property type="entry name" value="Znf_AN1"/>
</dbReference>
<dbReference type="SUPFAM" id="SSF118310">
    <property type="entry name" value="AN1-like Zinc finger"/>
    <property type="match status" value="1"/>
</dbReference>
<evidence type="ECO:0000256" key="1">
    <source>
        <dbReference type="ARBA" id="ARBA00022723"/>
    </source>
</evidence>
<dbReference type="RefSeq" id="XP_064718880.1">
    <property type="nucleotide sequence ID" value="XM_064862808.1"/>
</dbReference>